<feature type="transmembrane region" description="Helical" evidence="6">
    <location>
        <begin position="59"/>
        <end position="77"/>
    </location>
</feature>
<comment type="caution">
    <text evidence="7">The sequence shown here is derived from an EMBL/GenBank/DDBJ whole genome shotgun (WGS) entry which is preliminary data.</text>
</comment>
<dbReference type="EMBL" id="AZFH01000138">
    <property type="protein sequence ID" value="KRL78766.1"/>
    <property type="molecule type" value="Genomic_DNA"/>
</dbReference>
<dbReference type="InterPro" id="IPR006214">
    <property type="entry name" value="Bax_inhibitor_1-related"/>
</dbReference>
<keyword evidence="3 6" id="KW-0812">Transmembrane</keyword>
<evidence type="ECO:0000256" key="5">
    <source>
        <dbReference type="ARBA" id="ARBA00023136"/>
    </source>
</evidence>
<dbReference type="STRING" id="1423740.FC36_GL000954"/>
<keyword evidence="5 6" id="KW-0472">Membrane</keyword>
<sequence length="236" mass="26045">MNNFDPNQREIIVDGGLNKFLAKMYGFMAGAVAVSALVAYLATAVFQTQFMTFFAMNRWALWGLFILQIVLVFGMSFKADRSPVATATMLFIYAALEGIFFGILVQAYTAQNITMAFVAAAADFVVLAFLGTNTKKDLSGIGRQAMAALIALIVVSVINLFLGSTVIQFFFSFIGVLIFSVLTAWDSQRFKQMYLQYGNSLNPTNLALMGALQLYLDFINLFIQLLNIFTGLNGRD</sequence>
<keyword evidence="4 6" id="KW-1133">Transmembrane helix</keyword>
<feature type="transmembrane region" description="Helical" evidence="6">
    <location>
        <begin position="84"/>
        <end position="107"/>
    </location>
</feature>
<evidence type="ECO:0000313" key="8">
    <source>
        <dbReference type="Proteomes" id="UP000051048"/>
    </source>
</evidence>
<comment type="similarity">
    <text evidence="2 6">Belongs to the BI1 family.</text>
</comment>
<name>A0A0R1TDN1_9LACO</name>
<feature type="transmembrane region" description="Helical" evidence="6">
    <location>
        <begin position="144"/>
        <end position="161"/>
    </location>
</feature>
<feature type="transmembrane region" description="Helical" evidence="6">
    <location>
        <begin position="167"/>
        <end position="185"/>
    </location>
</feature>
<accession>A0A0R1TDN1</accession>
<dbReference type="OrthoDB" id="9793828at2"/>
<dbReference type="GO" id="GO:0005886">
    <property type="term" value="C:plasma membrane"/>
    <property type="evidence" value="ECO:0007669"/>
    <property type="project" value="TreeGrafter"/>
</dbReference>
<reference evidence="7 8" key="1">
    <citation type="journal article" date="2015" name="Genome Announc.">
        <title>Expanding the biotechnology potential of lactobacilli through comparative genomics of 213 strains and associated genera.</title>
        <authorList>
            <person name="Sun Z."/>
            <person name="Harris H.M."/>
            <person name="McCann A."/>
            <person name="Guo C."/>
            <person name="Argimon S."/>
            <person name="Zhang W."/>
            <person name="Yang X."/>
            <person name="Jeffery I.B."/>
            <person name="Cooney J.C."/>
            <person name="Kagawa T.F."/>
            <person name="Liu W."/>
            <person name="Song Y."/>
            <person name="Salvetti E."/>
            <person name="Wrobel A."/>
            <person name="Rasinkangas P."/>
            <person name="Parkhill J."/>
            <person name="Rea M.C."/>
            <person name="O'Sullivan O."/>
            <person name="Ritari J."/>
            <person name="Douillard F.P."/>
            <person name="Paul Ross R."/>
            <person name="Yang R."/>
            <person name="Briner A.E."/>
            <person name="Felis G.E."/>
            <person name="de Vos W.M."/>
            <person name="Barrangou R."/>
            <person name="Klaenhammer T.R."/>
            <person name="Caufield P.W."/>
            <person name="Cui Y."/>
            <person name="Zhang H."/>
            <person name="O'Toole P.W."/>
        </authorList>
    </citation>
    <scope>NUCLEOTIDE SEQUENCE [LARGE SCALE GENOMIC DNA]</scope>
    <source>
        <strain evidence="7 8">DSM 15833</strain>
    </source>
</reference>
<gene>
    <name evidence="7" type="ORF">FC36_GL000954</name>
</gene>
<dbReference type="Pfam" id="PF01027">
    <property type="entry name" value="Bax1-I"/>
    <property type="match status" value="1"/>
</dbReference>
<evidence type="ECO:0000256" key="3">
    <source>
        <dbReference type="ARBA" id="ARBA00022692"/>
    </source>
</evidence>
<evidence type="ECO:0000256" key="4">
    <source>
        <dbReference type="ARBA" id="ARBA00022989"/>
    </source>
</evidence>
<proteinExistence type="inferred from homology"/>
<evidence type="ECO:0000256" key="2">
    <source>
        <dbReference type="ARBA" id="ARBA00010350"/>
    </source>
</evidence>
<dbReference type="Proteomes" id="UP000051048">
    <property type="component" value="Unassembled WGS sequence"/>
</dbReference>
<protein>
    <submittedName>
        <fullName evidence="7">Membrane protein</fullName>
    </submittedName>
</protein>
<feature type="transmembrane region" description="Helical" evidence="6">
    <location>
        <begin position="206"/>
        <end position="229"/>
    </location>
</feature>
<feature type="transmembrane region" description="Helical" evidence="6">
    <location>
        <begin position="25"/>
        <end position="47"/>
    </location>
</feature>
<feature type="transmembrane region" description="Helical" evidence="6">
    <location>
        <begin position="113"/>
        <end position="132"/>
    </location>
</feature>
<evidence type="ECO:0000313" key="7">
    <source>
        <dbReference type="EMBL" id="KRL78766.1"/>
    </source>
</evidence>
<dbReference type="PATRIC" id="fig|1423740.3.peg.1025"/>
<evidence type="ECO:0000256" key="1">
    <source>
        <dbReference type="ARBA" id="ARBA00004141"/>
    </source>
</evidence>
<dbReference type="RefSeq" id="WP_023859349.1">
    <property type="nucleotide sequence ID" value="NZ_AZFH01000138.1"/>
</dbReference>
<dbReference type="CDD" id="cd10432">
    <property type="entry name" value="BI-1-like_bacterial"/>
    <property type="match status" value="1"/>
</dbReference>
<dbReference type="PANTHER" id="PTHR23291:SF50">
    <property type="entry name" value="PROTEIN LIFEGUARD 4"/>
    <property type="match status" value="1"/>
</dbReference>
<dbReference type="PANTHER" id="PTHR23291">
    <property type="entry name" value="BAX INHIBITOR-RELATED"/>
    <property type="match status" value="1"/>
</dbReference>
<dbReference type="AlphaFoldDB" id="A0A0R1TDN1"/>
<evidence type="ECO:0000256" key="6">
    <source>
        <dbReference type="RuleBase" id="RU004379"/>
    </source>
</evidence>
<comment type="subcellular location">
    <subcellularLocation>
        <location evidence="1">Membrane</location>
        <topology evidence="1">Multi-pass membrane protein</topology>
    </subcellularLocation>
</comment>
<organism evidence="7 8">
    <name type="scientific">Ligilactobacillus equi DSM 15833 = JCM 10991</name>
    <dbReference type="NCBI Taxonomy" id="1423740"/>
    <lineage>
        <taxon>Bacteria</taxon>
        <taxon>Bacillati</taxon>
        <taxon>Bacillota</taxon>
        <taxon>Bacilli</taxon>
        <taxon>Lactobacillales</taxon>
        <taxon>Lactobacillaceae</taxon>
        <taxon>Ligilactobacillus</taxon>
    </lineage>
</organism>